<evidence type="ECO:0000256" key="5">
    <source>
        <dbReference type="SAM" id="MobiDB-lite"/>
    </source>
</evidence>
<dbReference type="Proteomes" id="UP000030002">
    <property type="component" value="Unassembled WGS sequence"/>
</dbReference>
<dbReference type="GO" id="GO:0051075">
    <property type="term" value="F:S-adenosylmethionine:tRNA ribosyltransferase-isomerase activity"/>
    <property type="evidence" value="ECO:0007669"/>
    <property type="project" value="TreeGrafter"/>
</dbReference>
<dbReference type="Gene3D" id="2.40.10.240">
    <property type="entry name" value="QueA-like"/>
    <property type="match status" value="1"/>
</dbReference>
<dbReference type="Pfam" id="PF02547">
    <property type="entry name" value="Queuosine_synth"/>
    <property type="match status" value="1"/>
</dbReference>
<keyword evidence="1" id="KW-0963">Cytoplasm</keyword>
<dbReference type="InterPro" id="IPR042118">
    <property type="entry name" value="QueA_dom1"/>
</dbReference>
<keyword evidence="3" id="KW-0949">S-adenosyl-L-methionine</keyword>
<keyword evidence="2" id="KW-0808">Transferase</keyword>
<dbReference type="GO" id="GO:0008616">
    <property type="term" value="P:tRNA queuosine(34) biosynthetic process"/>
    <property type="evidence" value="ECO:0007669"/>
    <property type="project" value="UniProtKB-KW"/>
</dbReference>
<dbReference type="InterPro" id="IPR003699">
    <property type="entry name" value="QueA"/>
</dbReference>
<dbReference type="RefSeq" id="WP_035912240.1">
    <property type="nucleotide sequence ID" value="NZ_AVPJ01000002.1"/>
</dbReference>
<proteinExistence type="predicted"/>
<accession>A0A0A0JDR1</accession>
<evidence type="ECO:0000313" key="7">
    <source>
        <dbReference type="Proteomes" id="UP000030002"/>
    </source>
</evidence>
<feature type="region of interest" description="Disordered" evidence="5">
    <location>
        <begin position="1"/>
        <end position="26"/>
    </location>
</feature>
<dbReference type="InterPro" id="IPR042119">
    <property type="entry name" value="QueA_dom2"/>
</dbReference>
<dbReference type="InterPro" id="IPR036100">
    <property type="entry name" value="QueA_sf"/>
</dbReference>
<sequence length="355" mass="37398">MPVLTSAPTTRFRAPDDTTAPAPAEARGVARDGVRLLVANGTDLVHAHFRDLPDHLEPGDLVVINNSATVAGQIDGHRRGHGAVVVHAATPLNDGTWVIELRTAPDASSPILDADVGERIQVGRVTLTLLGPYPRPDSSPTGVGDRLWRARADGDLSDALGRHGRAIAYGYLDRRYPLSDYQSVFSTVPGSAEMPSAGRPFTDSVITRLVAGGVGVAPITLHTGVSSQEAGEAPQAERFAVPEATARLVNATRATGARVIAVGTTVTRALESAVTPSGRVEAAHGWTERVISPEEPARVVDGLITGWHDPHASHLLLVESIAGADLTQAAYDAAVDHGYLWHEFGDSALLLPSKR</sequence>
<keyword evidence="7" id="KW-1185">Reference proteome</keyword>
<evidence type="ECO:0000256" key="2">
    <source>
        <dbReference type="ARBA" id="ARBA00022679"/>
    </source>
</evidence>
<evidence type="ECO:0000256" key="3">
    <source>
        <dbReference type="ARBA" id="ARBA00022691"/>
    </source>
</evidence>
<dbReference type="EMBL" id="AVPJ01000002">
    <property type="protein sequence ID" value="KGN34177.1"/>
    <property type="molecule type" value="Genomic_DNA"/>
</dbReference>
<reference evidence="6 7" key="1">
    <citation type="submission" date="2013-08" db="EMBL/GenBank/DDBJ databases">
        <title>The genome sequence of Knoellia sinensis.</title>
        <authorList>
            <person name="Zhu W."/>
            <person name="Wang G."/>
        </authorList>
    </citation>
    <scope>NUCLEOTIDE SEQUENCE [LARGE SCALE GENOMIC DNA]</scope>
    <source>
        <strain evidence="6 7">KCTC 19936</strain>
    </source>
</reference>
<keyword evidence="4" id="KW-0671">Queuosine biosynthesis</keyword>
<protein>
    <submittedName>
        <fullName evidence="6">Queuosine biosynthesis protein</fullName>
    </submittedName>
</protein>
<comment type="caution">
    <text evidence="6">The sequence shown here is derived from an EMBL/GenBank/DDBJ whole genome shotgun (WGS) entry which is preliminary data.</text>
</comment>
<dbReference type="STRING" id="1385520.N802_12355"/>
<dbReference type="SUPFAM" id="SSF111337">
    <property type="entry name" value="QueA-like"/>
    <property type="match status" value="1"/>
</dbReference>
<dbReference type="AlphaFoldDB" id="A0A0A0JDR1"/>
<dbReference type="Gene3D" id="3.40.1780.10">
    <property type="entry name" value="QueA-like"/>
    <property type="match status" value="1"/>
</dbReference>
<dbReference type="eggNOG" id="COG0809">
    <property type="taxonomic scope" value="Bacteria"/>
</dbReference>
<evidence type="ECO:0000256" key="1">
    <source>
        <dbReference type="ARBA" id="ARBA00022490"/>
    </source>
</evidence>
<dbReference type="OrthoDB" id="9783887at2"/>
<dbReference type="PANTHER" id="PTHR30307">
    <property type="entry name" value="S-ADENOSYLMETHIONINE:TRNA RIBOSYLTRANSFERASE-ISOMERASE"/>
    <property type="match status" value="1"/>
</dbReference>
<gene>
    <name evidence="6" type="ORF">N802_12355</name>
</gene>
<name>A0A0A0JDR1_9MICO</name>
<evidence type="ECO:0000313" key="6">
    <source>
        <dbReference type="EMBL" id="KGN34177.1"/>
    </source>
</evidence>
<dbReference type="PANTHER" id="PTHR30307:SF0">
    <property type="entry name" value="S-ADENOSYLMETHIONINE:TRNA RIBOSYLTRANSFERASE-ISOMERASE"/>
    <property type="match status" value="1"/>
</dbReference>
<organism evidence="6 7">
    <name type="scientific">Knoellia sinensis KCTC 19936</name>
    <dbReference type="NCBI Taxonomy" id="1385520"/>
    <lineage>
        <taxon>Bacteria</taxon>
        <taxon>Bacillati</taxon>
        <taxon>Actinomycetota</taxon>
        <taxon>Actinomycetes</taxon>
        <taxon>Micrococcales</taxon>
        <taxon>Intrasporangiaceae</taxon>
        <taxon>Knoellia</taxon>
    </lineage>
</organism>
<evidence type="ECO:0000256" key="4">
    <source>
        <dbReference type="ARBA" id="ARBA00022785"/>
    </source>
</evidence>